<proteinExistence type="predicted"/>
<keyword evidence="2" id="KW-1185">Reference proteome</keyword>
<dbReference type="Gene3D" id="3.30.360.10">
    <property type="entry name" value="Dihydrodipicolinate Reductase, domain 2"/>
    <property type="match status" value="1"/>
</dbReference>
<reference evidence="1 2" key="1">
    <citation type="submission" date="2022-09" db="EMBL/GenBank/DDBJ databases">
        <authorList>
            <person name="Giprobiosintez L."/>
        </authorList>
    </citation>
    <scope>NUCLEOTIDE SEQUENCE [LARGE SCALE GENOMIC DNA]</scope>
    <source>
        <strain evidence="2">VKPM-B-12549 (GBS-15)</strain>
    </source>
</reference>
<evidence type="ECO:0000313" key="2">
    <source>
        <dbReference type="Proteomes" id="UP001359308"/>
    </source>
</evidence>
<organism evidence="1 2">
    <name type="scientific">Methylococcus capsulatus</name>
    <dbReference type="NCBI Taxonomy" id="414"/>
    <lineage>
        <taxon>Bacteria</taxon>
        <taxon>Pseudomonadati</taxon>
        <taxon>Pseudomonadota</taxon>
        <taxon>Gammaproteobacteria</taxon>
        <taxon>Methylococcales</taxon>
        <taxon>Methylococcaceae</taxon>
        <taxon>Methylococcus</taxon>
    </lineage>
</organism>
<dbReference type="RefSeq" id="WP_198322937.1">
    <property type="nucleotide sequence ID" value="NZ_CP104311.1"/>
</dbReference>
<dbReference type="EMBL" id="CP104311">
    <property type="protein sequence ID" value="WWF02702.1"/>
    <property type="molecule type" value="Genomic_DNA"/>
</dbReference>
<dbReference type="SUPFAM" id="SSF55347">
    <property type="entry name" value="Glyceraldehyde-3-phosphate dehydrogenase-like, C-terminal domain"/>
    <property type="match status" value="1"/>
</dbReference>
<name>A0ABZ2F8Z9_METCP</name>
<gene>
    <name evidence="1" type="ORF">N4J17_03560</name>
</gene>
<accession>A0ABZ2F8Z9</accession>
<dbReference type="Proteomes" id="UP001359308">
    <property type="component" value="Chromosome"/>
</dbReference>
<evidence type="ECO:0000313" key="1">
    <source>
        <dbReference type="EMBL" id="WWF02702.1"/>
    </source>
</evidence>
<sequence>MGAEFDRVEAALRSDPLFLGEETLVFQVEDVYALEDEGQGILLKRYGTAARTAHQMLLFEARVSELALSAQYMAAAARALPGLKARAYSLLDLPLGALWGRLRAEAEQQWI</sequence>
<protein>
    <submittedName>
        <fullName evidence="1">Uncharacterized protein</fullName>
    </submittedName>
</protein>